<feature type="region of interest" description="Disordered" evidence="1">
    <location>
        <begin position="22"/>
        <end position="52"/>
    </location>
</feature>
<comment type="caution">
    <text evidence="2">The sequence shown here is derived from an EMBL/GenBank/DDBJ whole genome shotgun (WGS) entry which is preliminary data.</text>
</comment>
<evidence type="ECO:0000256" key="1">
    <source>
        <dbReference type="SAM" id="MobiDB-lite"/>
    </source>
</evidence>
<keyword evidence="3" id="KW-1185">Reference proteome</keyword>
<sequence>METVVPMHEERDAFRVAALGHLGPSQHPPAKASPPLHNLKASRGRNSPKAKSYPPLPFLVKIDCIGGWGREGMEKSEGWGWGVGLRWIMALIVGAKLVVDGGWAGARLDAKLPGRIKHAS</sequence>
<evidence type="ECO:0000313" key="3">
    <source>
        <dbReference type="Proteomes" id="UP001054837"/>
    </source>
</evidence>
<evidence type="ECO:0000313" key="2">
    <source>
        <dbReference type="EMBL" id="GIY18193.1"/>
    </source>
</evidence>
<dbReference type="Proteomes" id="UP001054837">
    <property type="component" value="Unassembled WGS sequence"/>
</dbReference>
<protein>
    <submittedName>
        <fullName evidence="2">Uncharacterized protein</fullName>
    </submittedName>
</protein>
<proteinExistence type="predicted"/>
<reference evidence="2 3" key="1">
    <citation type="submission" date="2021-06" db="EMBL/GenBank/DDBJ databases">
        <title>Caerostris darwini draft genome.</title>
        <authorList>
            <person name="Kono N."/>
            <person name="Arakawa K."/>
        </authorList>
    </citation>
    <scope>NUCLEOTIDE SEQUENCE [LARGE SCALE GENOMIC DNA]</scope>
</reference>
<dbReference type="AlphaFoldDB" id="A0AAV4R8B6"/>
<accession>A0AAV4R8B6</accession>
<organism evidence="2 3">
    <name type="scientific">Caerostris darwini</name>
    <dbReference type="NCBI Taxonomy" id="1538125"/>
    <lineage>
        <taxon>Eukaryota</taxon>
        <taxon>Metazoa</taxon>
        <taxon>Ecdysozoa</taxon>
        <taxon>Arthropoda</taxon>
        <taxon>Chelicerata</taxon>
        <taxon>Arachnida</taxon>
        <taxon>Araneae</taxon>
        <taxon>Araneomorphae</taxon>
        <taxon>Entelegynae</taxon>
        <taxon>Araneoidea</taxon>
        <taxon>Araneidae</taxon>
        <taxon>Caerostris</taxon>
    </lineage>
</organism>
<dbReference type="EMBL" id="BPLQ01005872">
    <property type="protein sequence ID" value="GIY18193.1"/>
    <property type="molecule type" value="Genomic_DNA"/>
</dbReference>
<name>A0AAV4R8B6_9ARAC</name>
<gene>
    <name evidence="2" type="ORF">CDAR_40291</name>
</gene>